<evidence type="ECO:0000313" key="1">
    <source>
        <dbReference type="EMBL" id="MEM0516038.1"/>
    </source>
</evidence>
<organism evidence="1 2">
    <name type="scientific">Pseudoalteromonas qingdaonensis</name>
    <dbReference type="NCBI Taxonomy" id="3131913"/>
    <lineage>
        <taxon>Bacteria</taxon>
        <taxon>Pseudomonadati</taxon>
        <taxon>Pseudomonadota</taxon>
        <taxon>Gammaproteobacteria</taxon>
        <taxon>Alteromonadales</taxon>
        <taxon>Pseudoalteromonadaceae</taxon>
        <taxon>Pseudoalteromonas</taxon>
    </lineage>
</organism>
<sequence length="172" mass="19248">MKQESCPDCGWIFEEGQSVKAHRKRCSAIAIKEGPSFRSRLPDRLRKVRATITGTYEWALSQPNKGTPSKVKEAFSVLPLKKIETELLALESSLLEDDTQHLKIKRLIALSHAHVKVAAKEASKKNRAQALKELNNLSKPDSPRSNDLLDQYYKSGQRRVTSGGLPSLGKRN</sequence>
<gene>
    <name evidence="1" type="ORF">WCN91_11530</name>
</gene>
<keyword evidence="2" id="KW-1185">Reference proteome</keyword>
<accession>A0ABU9N170</accession>
<evidence type="ECO:0008006" key="3">
    <source>
        <dbReference type="Google" id="ProtNLM"/>
    </source>
</evidence>
<protein>
    <recommendedName>
        <fullName evidence="3">C2H2-type domain-containing protein</fullName>
    </recommendedName>
</protein>
<reference evidence="1 2" key="1">
    <citation type="submission" date="2024-03" db="EMBL/GenBank/DDBJ databases">
        <title>Pseudoalteromonas qingdaonensis sp. nov., isolated from the intestines of marine benthic organisms.</title>
        <authorList>
            <person name="Lin X."/>
            <person name="Fang S."/>
            <person name="Hu X."/>
        </authorList>
    </citation>
    <scope>NUCLEOTIDE SEQUENCE [LARGE SCALE GENOMIC DNA]</scope>
    <source>
        <strain evidence="1 2">YIC-827</strain>
    </source>
</reference>
<comment type="caution">
    <text evidence="1">The sequence shown here is derived from an EMBL/GenBank/DDBJ whole genome shotgun (WGS) entry which is preliminary data.</text>
</comment>
<dbReference type="Proteomes" id="UP001447008">
    <property type="component" value="Unassembled WGS sequence"/>
</dbReference>
<name>A0ABU9N170_9GAMM</name>
<proteinExistence type="predicted"/>
<dbReference type="RefSeq" id="WP_342679206.1">
    <property type="nucleotide sequence ID" value="NZ_JBCGCU010000012.1"/>
</dbReference>
<evidence type="ECO:0000313" key="2">
    <source>
        <dbReference type="Proteomes" id="UP001447008"/>
    </source>
</evidence>
<dbReference type="EMBL" id="JBCGCU010000012">
    <property type="protein sequence ID" value="MEM0516038.1"/>
    <property type="molecule type" value="Genomic_DNA"/>
</dbReference>